<protein>
    <submittedName>
        <fullName evidence="2">Uncharacterized protein</fullName>
    </submittedName>
</protein>
<evidence type="ECO:0000256" key="1">
    <source>
        <dbReference type="SAM" id="MobiDB-lite"/>
    </source>
</evidence>
<feature type="region of interest" description="Disordered" evidence="1">
    <location>
        <begin position="47"/>
        <end position="128"/>
    </location>
</feature>
<organism evidence="2 3">
    <name type="scientific">Pleurodeles waltl</name>
    <name type="common">Iberian ribbed newt</name>
    <dbReference type="NCBI Taxonomy" id="8319"/>
    <lineage>
        <taxon>Eukaryota</taxon>
        <taxon>Metazoa</taxon>
        <taxon>Chordata</taxon>
        <taxon>Craniata</taxon>
        <taxon>Vertebrata</taxon>
        <taxon>Euteleostomi</taxon>
        <taxon>Amphibia</taxon>
        <taxon>Batrachia</taxon>
        <taxon>Caudata</taxon>
        <taxon>Salamandroidea</taxon>
        <taxon>Salamandridae</taxon>
        <taxon>Pleurodelinae</taxon>
        <taxon>Pleurodeles</taxon>
    </lineage>
</organism>
<sequence>MPAGRARSEADLGAAGAEDAHSWLAGSTPVHIAGCLRGERTRLLGSESDWAIGPPGRAGEGVRRTQPVINARRQSEKGSGSGRGWNRGRAPRLLYVLEGPKSTERKPMDEGPVALDEGGSTGAALPPG</sequence>
<accession>A0AAV7U8D0</accession>
<feature type="compositionally biased region" description="Basic and acidic residues" evidence="1">
    <location>
        <begin position="1"/>
        <end position="10"/>
    </location>
</feature>
<dbReference type="AlphaFoldDB" id="A0AAV7U8D0"/>
<gene>
    <name evidence="2" type="ORF">NDU88_001966</name>
</gene>
<proteinExistence type="predicted"/>
<dbReference type="EMBL" id="JANPWB010000005">
    <property type="protein sequence ID" value="KAJ1185172.1"/>
    <property type="molecule type" value="Genomic_DNA"/>
</dbReference>
<comment type="caution">
    <text evidence="2">The sequence shown here is derived from an EMBL/GenBank/DDBJ whole genome shotgun (WGS) entry which is preliminary data.</text>
</comment>
<evidence type="ECO:0000313" key="2">
    <source>
        <dbReference type="EMBL" id="KAJ1185172.1"/>
    </source>
</evidence>
<evidence type="ECO:0000313" key="3">
    <source>
        <dbReference type="Proteomes" id="UP001066276"/>
    </source>
</evidence>
<reference evidence="2" key="1">
    <citation type="journal article" date="2022" name="bioRxiv">
        <title>Sequencing and chromosome-scale assembly of the giantPleurodeles waltlgenome.</title>
        <authorList>
            <person name="Brown T."/>
            <person name="Elewa A."/>
            <person name="Iarovenko S."/>
            <person name="Subramanian E."/>
            <person name="Araus A.J."/>
            <person name="Petzold A."/>
            <person name="Susuki M."/>
            <person name="Suzuki K.-i.T."/>
            <person name="Hayashi T."/>
            <person name="Toyoda A."/>
            <person name="Oliveira C."/>
            <person name="Osipova E."/>
            <person name="Leigh N.D."/>
            <person name="Simon A."/>
            <person name="Yun M.H."/>
        </authorList>
    </citation>
    <scope>NUCLEOTIDE SEQUENCE</scope>
    <source>
        <strain evidence="2">20211129_DDA</strain>
        <tissue evidence="2">Liver</tissue>
    </source>
</reference>
<feature type="region of interest" description="Disordered" evidence="1">
    <location>
        <begin position="1"/>
        <end position="26"/>
    </location>
</feature>
<dbReference type="Proteomes" id="UP001066276">
    <property type="component" value="Chromosome 3_1"/>
</dbReference>
<keyword evidence="3" id="KW-1185">Reference proteome</keyword>
<name>A0AAV7U8D0_PLEWA</name>